<feature type="region of interest" description="Disordered" evidence="1">
    <location>
        <begin position="899"/>
        <end position="938"/>
    </location>
</feature>
<feature type="compositionally biased region" description="Low complexity" evidence="1">
    <location>
        <begin position="163"/>
        <end position="179"/>
    </location>
</feature>
<comment type="caution">
    <text evidence="3">The sequence shown here is derived from an EMBL/GenBank/DDBJ whole genome shotgun (WGS) entry which is preliminary data.</text>
</comment>
<feature type="region of interest" description="Disordered" evidence="1">
    <location>
        <begin position="136"/>
        <end position="179"/>
    </location>
</feature>
<gene>
    <name evidence="3" type="ORF">AB1Y20_008683</name>
</gene>
<feature type="compositionally biased region" description="Polar residues" evidence="1">
    <location>
        <begin position="411"/>
        <end position="421"/>
    </location>
</feature>
<dbReference type="Proteomes" id="UP001515480">
    <property type="component" value="Unassembled WGS sequence"/>
</dbReference>
<dbReference type="EMBL" id="JBGBPQ010000019">
    <property type="protein sequence ID" value="KAL1504916.1"/>
    <property type="molecule type" value="Genomic_DNA"/>
</dbReference>
<dbReference type="PANTHER" id="PTHR31280:SF2">
    <property type="entry name" value="PROTEIN UNC-13 HOMOLOG"/>
    <property type="match status" value="1"/>
</dbReference>
<proteinExistence type="predicted"/>
<keyword evidence="4" id="KW-1185">Reference proteome</keyword>
<feature type="compositionally biased region" description="Low complexity" evidence="1">
    <location>
        <begin position="819"/>
        <end position="839"/>
    </location>
</feature>
<name>A0AB34IR11_PRYPA</name>
<reference evidence="3 4" key="1">
    <citation type="journal article" date="2024" name="Science">
        <title>Giant polyketide synthase enzymes in the biosynthesis of giant marine polyether toxins.</title>
        <authorList>
            <person name="Fallon T.R."/>
            <person name="Shende V.V."/>
            <person name="Wierzbicki I.H."/>
            <person name="Pendleton A.L."/>
            <person name="Watervoot N.F."/>
            <person name="Auber R.P."/>
            <person name="Gonzalez D.J."/>
            <person name="Wisecaver J.H."/>
            <person name="Moore B.S."/>
        </authorList>
    </citation>
    <scope>NUCLEOTIDE SEQUENCE [LARGE SCALE GENOMIC DNA]</scope>
    <source>
        <strain evidence="3 4">12B1</strain>
    </source>
</reference>
<sequence length="1454" mass="156060">MASLQERLRLVPFEEQADERRLEPAQLTRLSAELLLLCMPASLKQLSERELRTLRLAFASLVGRDEDLHALAAALRLEGYDEEGLEQLQPYLHYRLLLLVQKRPSDFGSAAAFAAWVERQLALLFNGLLGVMQTTAPPPSASTAELDATSDGASLRKSSVDTPRSAAESPPAEASGGAARGTQAVGELRALCDRVQAHGWSYRAEARRRHEPAAEAPRGAGWSCAVLCLRLELCVLCLRLELCGALLEAGAVWLELCVLCLRLELCGALLEAGAVRLELCGALLEAGAVRALLEAGGCCGALLEAGAVRLELCVLCLRLELCGALLKAGAVRLELCGALLEAGAVWLELCVLCLRLELCGALLEAGAVRLELCGALLEAGAVRGSASLSRHDSSPSLIAPPAAAEARPSHQRASSTGTSAVARQQHAAGSADAAAAGAAEAAWEREYAAAVRELHARVWGLYATLDDAASAAALEHKLRVPHPLAGRLYAVLLLATFGADGAPLPMTDSVVQLLLRVRTRLGLSVQAHIIAFAEATFVMHRHLPHAAGLAVSLLRRVQQLPPLPHDEAAEGASDGAADRAGRRVLAVSAEHYYLRKTTHRILEHFARQLGALHDTFGDGAAALLQHALDTYVHLYSTSGSPSHRASTAPLEMRISASKAVSRAAPQRFGIPSPSTAYFQALSSLPSTETLCSRPSFTARSSSSRLLEHKKSGEVSLGLPTEPYSPLTFRHLPRDENDILVPPYTGPSSSDTPTGSRSPTPASLHHTPVAARRPPEAHAPPAAAPPAASPPAASPPARGWSWWSWFSSRGADPPPPPNTPAAAAAPPASPSAAEPEAPMPKLSTPRYAALWRHGERFESPPPPVIDELQRLYRSSVRRCWLDVCSKALSSSGAKTVAAAAKGGGSAGEGGGGARRGSGGARRGGGADAERGERAAEENERVGVATLSIDQLIGLVTALTDKLEVEVNVFHPCFAQYSPSIAETALDEWGRLFVRQLAPTLRAHAADAGPKAAQRVNALAEFLPLWRKMSRTQARFGSLWHGEPFEEALLPLGPLVEAWCDEQKSSFDATTRKVGEEHMSLGWQPLSPSVMHAATAAMLLERVEGAVHAFFSMKLPDQLVRRWLPRLAQHIDSSLQDYALLAGHGLPSVDDALELRSLTQREMSLQGGTAGSWTAALMSLQWLDSAAQRRVNLLTARFRKLDVREISVRASSLDFITEQLPHLHNLLFRPSSQGADGWAQPSASRLQLATLEGDVFPKARQLLHDLSTSMCELLATKLVFVELRPAFLQSVYVPDSRASDIRVVLRELNVGLGAIVRCLPRRHLREVAVTAIFRSCTLAYEMVLLHGGPRRTFSCGDAHVISRDLELLQDFFLAQDARGVAQGVPWSIVTETTHTLHHIAALMACPSAELITLWESSESTAHAANLDETLHRSIIAQVLLHRNDNEAKSWSAKHSK</sequence>
<evidence type="ECO:0000259" key="2">
    <source>
        <dbReference type="PROSITE" id="PS51259"/>
    </source>
</evidence>
<protein>
    <recommendedName>
        <fullName evidence="2">MHD2 domain-containing protein</fullName>
    </recommendedName>
</protein>
<feature type="compositionally biased region" description="Low complexity" evidence="1">
    <location>
        <begin position="794"/>
        <end position="807"/>
    </location>
</feature>
<feature type="compositionally biased region" description="Low complexity" evidence="1">
    <location>
        <begin position="394"/>
        <end position="406"/>
    </location>
</feature>
<feature type="region of interest" description="Disordered" evidence="1">
    <location>
        <begin position="736"/>
        <end position="839"/>
    </location>
</feature>
<dbReference type="Pfam" id="PF25761">
    <property type="entry name" value="TPR_PATROL1"/>
    <property type="match status" value="1"/>
</dbReference>
<feature type="compositionally biased region" description="Basic and acidic residues" evidence="1">
    <location>
        <begin position="926"/>
        <end position="938"/>
    </location>
</feature>
<dbReference type="PANTHER" id="PTHR31280">
    <property type="entry name" value="PROTEIN UNC-13 HOMOLOG"/>
    <property type="match status" value="1"/>
</dbReference>
<dbReference type="InterPro" id="IPR014772">
    <property type="entry name" value="Munc13_dom-2"/>
</dbReference>
<feature type="compositionally biased region" description="Gly residues" evidence="1">
    <location>
        <begin position="900"/>
        <end position="925"/>
    </location>
</feature>
<feature type="region of interest" description="Disordered" evidence="1">
    <location>
        <begin position="688"/>
        <end position="707"/>
    </location>
</feature>
<dbReference type="PROSITE" id="PS51259">
    <property type="entry name" value="MHD2"/>
    <property type="match status" value="1"/>
</dbReference>
<dbReference type="InterPro" id="IPR008528">
    <property type="entry name" value="unc-13_homologue"/>
</dbReference>
<feature type="region of interest" description="Disordered" evidence="1">
    <location>
        <begin position="387"/>
        <end position="421"/>
    </location>
</feature>
<evidence type="ECO:0000313" key="3">
    <source>
        <dbReference type="EMBL" id="KAL1504916.1"/>
    </source>
</evidence>
<feature type="compositionally biased region" description="Low complexity" evidence="1">
    <location>
        <begin position="692"/>
        <end position="704"/>
    </location>
</feature>
<feature type="compositionally biased region" description="Pro residues" evidence="1">
    <location>
        <begin position="781"/>
        <end position="793"/>
    </location>
</feature>
<feature type="compositionally biased region" description="Low complexity" evidence="1">
    <location>
        <begin position="741"/>
        <end position="760"/>
    </location>
</feature>
<feature type="domain" description="MHD2" evidence="2">
    <location>
        <begin position="1297"/>
        <end position="1412"/>
    </location>
</feature>
<dbReference type="InterPro" id="IPR057984">
    <property type="entry name" value="PATROL1_C"/>
</dbReference>
<evidence type="ECO:0000256" key="1">
    <source>
        <dbReference type="SAM" id="MobiDB-lite"/>
    </source>
</evidence>
<evidence type="ECO:0000313" key="4">
    <source>
        <dbReference type="Proteomes" id="UP001515480"/>
    </source>
</evidence>
<organism evidence="3 4">
    <name type="scientific">Prymnesium parvum</name>
    <name type="common">Toxic golden alga</name>
    <dbReference type="NCBI Taxonomy" id="97485"/>
    <lineage>
        <taxon>Eukaryota</taxon>
        <taxon>Haptista</taxon>
        <taxon>Haptophyta</taxon>
        <taxon>Prymnesiophyceae</taxon>
        <taxon>Prymnesiales</taxon>
        <taxon>Prymnesiaceae</taxon>
        <taxon>Prymnesium</taxon>
    </lineage>
</organism>
<accession>A0AB34IR11</accession>